<dbReference type="CDD" id="cd06561">
    <property type="entry name" value="AlkD_like"/>
    <property type="match status" value="1"/>
</dbReference>
<dbReference type="Gene3D" id="1.25.10.90">
    <property type="match status" value="1"/>
</dbReference>
<organism evidence="1 2">
    <name type="scientific">Peptococcus niger</name>
    <dbReference type="NCBI Taxonomy" id="2741"/>
    <lineage>
        <taxon>Bacteria</taxon>
        <taxon>Bacillati</taxon>
        <taxon>Bacillota</taxon>
        <taxon>Clostridia</taxon>
        <taxon>Eubacteriales</taxon>
        <taxon>Peptococcaceae</taxon>
        <taxon>Peptococcus</taxon>
    </lineage>
</organism>
<dbReference type="SUPFAM" id="SSF48371">
    <property type="entry name" value="ARM repeat"/>
    <property type="match status" value="1"/>
</dbReference>
<accession>A0A1G7A3Q2</accession>
<dbReference type="EMBL" id="FNAF01000018">
    <property type="protein sequence ID" value="SDE09157.1"/>
    <property type="molecule type" value="Genomic_DNA"/>
</dbReference>
<dbReference type="Pfam" id="PF08713">
    <property type="entry name" value="DNA_alkylation"/>
    <property type="match status" value="1"/>
</dbReference>
<reference evidence="1 2" key="1">
    <citation type="submission" date="2016-10" db="EMBL/GenBank/DDBJ databases">
        <authorList>
            <person name="de Groot N.N."/>
        </authorList>
    </citation>
    <scope>NUCLEOTIDE SEQUENCE [LARGE SCALE GENOMIC DNA]</scope>
    <source>
        <strain evidence="1 2">DSM 20475</strain>
    </source>
</reference>
<dbReference type="AlphaFoldDB" id="A0A1G7A3Q2"/>
<dbReference type="InterPro" id="IPR016024">
    <property type="entry name" value="ARM-type_fold"/>
</dbReference>
<dbReference type="Proteomes" id="UP000198995">
    <property type="component" value="Unassembled WGS sequence"/>
</dbReference>
<name>A0A1G7A3Q2_PEPNI</name>
<sequence>MTQVHNRIKTALEEAAEATYRTFMEGLFRHLPAAPILGVRAQTLHRLAEDLAADAPARAAFMADLPHASHEENLIHAYLINAGQEAATTLAEVEAFLPEVDNWAVCDALRPPVLAREPEELEQALGRWLAEGSPYTVRFAVGMMERFLLDENFHQVHLTWVAGQEASHYYVQTMLAWYLATALAKQWETAYPFLTENDQLSREVRRLAIRKARESRRLPQAHKDALAALPLPADRPVAAERDPLAAALTRLLPYAPWQGAMADRPLSFYGLAGQVFMEVRFFEAEAVVVRLSFGKAGAWAEQAARRDDAVGYVANQDLNRLELLYRPDGSFSCERLLPGDLPRPADGPDRACLCTVLESVADLFAAGRLTNGPLVLNKAHRFQMTEEGLKPLAAPPEDPGPAPLLPAFTLARLAHLPADQAPRELFFFYLFNPVQGSRQPRAVYLVNLDSGAVEWTDVFIERDQGQGKPWQQKLLSRLSQAWINGNSRPAEIFTAQGSLYDQVRADFAAAGISFQFNEDSYVGDDLLAFLRRGPLR</sequence>
<evidence type="ECO:0000313" key="2">
    <source>
        <dbReference type="Proteomes" id="UP000198995"/>
    </source>
</evidence>
<keyword evidence="2" id="KW-1185">Reference proteome</keyword>
<evidence type="ECO:0000313" key="1">
    <source>
        <dbReference type="EMBL" id="SDE09157.1"/>
    </source>
</evidence>
<proteinExistence type="predicted"/>
<protein>
    <submittedName>
        <fullName evidence="1">3-methyladenine DNA glycosylase AlkD</fullName>
    </submittedName>
</protein>
<gene>
    <name evidence="1" type="ORF">SAMN04489866_11810</name>
</gene>
<dbReference type="RefSeq" id="WP_091792394.1">
    <property type="nucleotide sequence ID" value="NZ_FNAF01000018.1"/>
</dbReference>
<dbReference type="OrthoDB" id="9784740at2"/>
<dbReference type="STRING" id="2741.SAMN04489866_11810"/>
<dbReference type="InterPro" id="IPR014825">
    <property type="entry name" value="DNA_alkylation"/>
</dbReference>